<protein>
    <submittedName>
        <fullName evidence="6">4Fe-4S binding protein</fullName>
    </submittedName>
</protein>
<dbReference type="Proteomes" id="UP000526408">
    <property type="component" value="Unassembled WGS sequence"/>
</dbReference>
<evidence type="ECO:0000259" key="5">
    <source>
        <dbReference type="PROSITE" id="PS51379"/>
    </source>
</evidence>
<dbReference type="Gene3D" id="3.30.70.20">
    <property type="match status" value="2"/>
</dbReference>
<gene>
    <name evidence="6" type="ORF">HCU73_07775</name>
</gene>
<dbReference type="PROSITE" id="PS51379">
    <property type="entry name" value="4FE4S_FER_2"/>
    <property type="match status" value="3"/>
</dbReference>
<keyword evidence="1" id="KW-0004">4Fe-4S</keyword>
<feature type="domain" description="4Fe-4S ferredoxin-type" evidence="5">
    <location>
        <begin position="538"/>
        <end position="567"/>
    </location>
</feature>
<dbReference type="InterPro" id="IPR050572">
    <property type="entry name" value="Fe-S_Ferredoxin"/>
</dbReference>
<dbReference type="PANTHER" id="PTHR43687:SF4">
    <property type="entry name" value="BLR5484 PROTEIN"/>
    <property type="match status" value="1"/>
</dbReference>
<dbReference type="PROSITE" id="PS00198">
    <property type="entry name" value="4FE4S_FER_1"/>
    <property type="match status" value="3"/>
</dbReference>
<feature type="domain" description="4Fe-4S ferredoxin-type" evidence="5">
    <location>
        <begin position="507"/>
        <end position="536"/>
    </location>
</feature>
<evidence type="ECO:0000256" key="4">
    <source>
        <dbReference type="ARBA" id="ARBA00023014"/>
    </source>
</evidence>
<dbReference type="Pfam" id="PF12838">
    <property type="entry name" value="Fer4_7"/>
    <property type="match status" value="1"/>
</dbReference>
<feature type="domain" description="4Fe-4S ferredoxin-type" evidence="5">
    <location>
        <begin position="296"/>
        <end position="325"/>
    </location>
</feature>
<dbReference type="AlphaFoldDB" id="A0A7X6JYU9"/>
<organism evidence="6 7">
    <name type="scientific">Roseicyclus persicicus</name>
    <dbReference type="NCBI Taxonomy" id="2650661"/>
    <lineage>
        <taxon>Bacteria</taxon>
        <taxon>Pseudomonadati</taxon>
        <taxon>Pseudomonadota</taxon>
        <taxon>Alphaproteobacteria</taxon>
        <taxon>Rhodobacterales</taxon>
        <taxon>Roseobacteraceae</taxon>
        <taxon>Roseicyclus</taxon>
    </lineage>
</organism>
<dbReference type="RefSeq" id="WP_168622852.1">
    <property type="nucleotide sequence ID" value="NZ_JAAZQQ010000002.1"/>
</dbReference>
<name>A0A7X6JYU9_9RHOB</name>
<dbReference type="PANTHER" id="PTHR43687">
    <property type="entry name" value="ADENYLYLSULFATE REDUCTASE, BETA SUBUNIT"/>
    <property type="match status" value="1"/>
</dbReference>
<comment type="caution">
    <text evidence="6">The sequence shown here is derived from an EMBL/GenBank/DDBJ whole genome shotgun (WGS) entry which is preliminary data.</text>
</comment>
<keyword evidence="2" id="KW-0479">Metal-binding</keyword>
<evidence type="ECO:0000256" key="3">
    <source>
        <dbReference type="ARBA" id="ARBA00023004"/>
    </source>
</evidence>
<dbReference type="GO" id="GO:0046872">
    <property type="term" value="F:metal ion binding"/>
    <property type="evidence" value="ECO:0007669"/>
    <property type="project" value="UniProtKB-KW"/>
</dbReference>
<keyword evidence="3" id="KW-0408">Iron</keyword>
<keyword evidence="4" id="KW-0411">Iron-sulfur</keyword>
<dbReference type="EMBL" id="JAAZQQ010000002">
    <property type="protein sequence ID" value="NKX44485.1"/>
    <property type="molecule type" value="Genomic_DNA"/>
</dbReference>
<sequence length="650" mass="68516">MHDRNDARLICTCEGTMTLDADTLRATGKLSSQLCRAQLDNFRQALGSFASVTVACTQEAPLFSEVAEDAEYAGTLRFANIRETAGWSDEGAKAAPKMAALLAMAETKESSFETVSLESKGIALVLGRDEVAIEAARHLSDVLDLTVLLLPGADVAPPRRTTWPVLQGRIARAKGHMGAFELTVDAYAAPAPSSRARLDFGPARNGAVSRCDLVLDLTGGQPLFHHTRPGYLRADPRDPAAVAALVAEAGQMVGIFDKPKYIDFEAGLCAHSRNTKTGCTRCLDLCPTGAIQPAGDSVAIDPAICAGCGQCAAACPTGAASYALPAVGSLADRLRAGLSAWVDAGGRNAPVILFHDDAHGAPLIDATARFGRGLPAHVIPVQVNEPSQIGPEIMAAALAWGAGGVRVLAKDRPAHPLDGLATTLDLMAAICEATGHPADACALIQTDDPDALETALRHPARPLRPARSSFLPPEDKRGLLTLAMEELNRTAPRPAQRIDLPNGAPFGTVTLNLDSCTLCLACVGACPTGALGDNPDKPMLRFTESACVQCGICEVTCPEQAISITPQMDFAAWANPKRILKEEEPFCCTSCGKGFGTGSSIRRVMERLEGHWMFSGEDGAARKRLLTMCDDCRTKEVVIAGFDPHEGPTA</sequence>
<keyword evidence="7" id="KW-1185">Reference proteome</keyword>
<dbReference type="InterPro" id="IPR017900">
    <property type="entry name" value="4Fe4S_Fe_S_CS"/>
</dbReference>
<dbReference type="Pfam" id="PF13187">
    <property type="entry name" value="Fer4_9"/>
    <property type="match status" value="1"/>
</dbReference>
<proteinExistence type="predicted"/>
<dbReference type="GO" id="GO:0051539">
    <property type="term" value="F:4 iron, 4 sulfur cluster binding"/>
    <property type="evidence" value="ECO:0007669"/>
    <property type="project" value="UniProtKB-KW"/>
</dbReference>
<evidence type="ECO:0000256" key="2">
    <source>
        <dbReference type="ARBA" id="ARBA00022723"/>
    </source>
</evidence>
<evidence type="ECO:0000313" key="7">
    <source>
        <dbReference type="Proteomes" id="UP000526408"/>
    </source>
</evidence>
<dbReference type="InterPro" id="IPR017896">
    <property type="entry name" value="4Fe4S_Fe-S-bd"/>
</dbReference>
<evidence type="ECO:0000313" key="6">
    <source>
        <dbReference type="EMBL" id="NKX44485.1"/>
    </source>
</evidence>
<dbReference type="SUPFAM" id="SSF54862">
    <property type="entry name" value="4Fe-4S ferredoxins"/>
    <property type="match status" value="1"/>
</dbReference>
<evidence type="ECO:0000256" key="1">
    <source>
        <dbReference type="ARBA" id="ARBA00022485"/>
    </source>
</evidence>
<accession>A0A7X6JYU9</accession>
<reference evidence="6 7" key="1">
    <citation type="submission" date="2020-04" db="EMBL/GenBank/DDBJ databases">
        <authorList>
            <person name="Yoon J."/>
        </authorList>
    </citation>
    <scope>NUCLEOTIDE SEQUENCE [LARGE SCALE GENOMIC DNA]</scope>
    <source>
        <strain evidence="6 7">KMU-115</strain>
    </source>
</reference>